<organism evidence="2 3">
    <name type="scientific">Streptomyces pyxinicus</name>
    <dbReference type="NCBI Taxonomy" id="2970331"/>
    <lineage>
        <taxon>Bacteria</taxon>
        <taxon>Bacillati</taxon>
        <taxon>Actinomycetota</taxon>
        <taxon>Actinomycetes</taxon>
        <taxon>Kitasatosporales</taxon>
        <taxon>Streptomycetaceae</taxon>
        <taxon>Streptomyces</taxon>
    </lineage>
</organism>
<dbReference type="Proteomes" id="UP001205612">
    <property type="component" value="Unassembled WGS sequence"/>
</dbReference>
<proteinExistence type="predicted"/>
<dbReference type="RefSeq" id="WP_258780333.1">
    <property type="nucleotide sequence ID" value="NZ_JANUGP010000017.1"/>
</dbReference>
<keyword evidence="1" id="KW-1133">Transmembrane helix</keyword>
<accession>A0ABT2B5L6</accession>
<protein>
    <submittedName>
        <fullName evidence="2">DUF3040 domain-containing protein</fullName>
    </submittedName>
</protein>
<evidence type="ECO:0000313" key="3">
    <source>
        <dbReference type="Proteomes" id="UP001205612"/>
    </source>
</evidence>
<feature type="transmembrane region" description="Helical" evidence="1">
    <location>
        <begin position="84"/>
        <end position="105"/>
    </location>
</feature>
<dbReference type="EMBL" id="JANUGP010000017">
    <property type="protein sequence ID" value="MCS0603809.1"/>
    <property type="molecule type" value="Genomic_DNA"/>
</dbReference>
<keyword evidence="1" id="KW-0472">Membrane</keyword>
<evidence type="ECO:0000313" key="2">
    <source>
        <dbReference type="EMBL" id="MCS0603809.1"/>
    </source>
</evidence>
<gene>
    <name evidence="2" type="ORF">NX794_21705</name>
</gene>
<comment type="caution">
    <text evidence="2">The sequence shown here is derived from an EMBL/GenBank/DDBJ whole genome shotgun (WGS) entry which is preliminary data.</text>
</comment>
<reference evidence="2 3" key="1">
    <citation type="submission" date="2022-08" db="EMBL/GenBank/DDBJ databases">
        <authorList>
            <person name="Somphong A."/>
            <person name="Phongsopitanun W."/>
        </authorList>
    </citation>
    <scope>NUCLEOTIDE SEQUENCE [LARGE SCALE GENOMIC DNA]</scope>
    <source>
        <strain evidence="2 3">LP11</strain>
    </source>
</reference>
<keyword evidence="1" id="KW-0812">Transmembrane</keyword>
<keyword evidence="3" id="KW-1185">Reference proteome</keyword>
<sequence length="122" mass="14040">MDDWEMWEMRDGVRLSSRERLALLRIEVDLRRDRRFTRRMGRARGLTSRLDTGRGRMWLPAAVLLLTAASVFVAVMGMRTSDPALLGCFAVLWPLTLLQAFRLLCRATRARPGARGRPTPWL</sequence>
<name>A0ABT2B5L6_9ACTN</name>
<evidence type="ECO:0000256" key="1">
    <source>
        <dbReference type="SAM" id="Phobius"/>
    </source>
</evidence>
<feature type="transmembrane region" description="Helical" evidence="1">
    <location>
        <begin position="58"/>
        <end position="78"/>
    </location>
</feature>